<accession>A0A258D3T1</accession>
<protein>
    <recommendedName>
        <fullName evidence="5">Peptidase A2 domain-containing protein</fullName>
    </recommendedName>
</protein>
<comment type="similarity">
    <text evidence="1">Belongs to the DDI1 family.</text>
</comment>
<dbReference type="InterPro" id="IPR001995">
    <property type="entry name" value="Peptidase_A2_cat"/>
</dbReference>
<dbReference type="PROSITE" id="PS50175">
    <property type="entry name" value="ASP_PROT_RETROV"/>
    <property type="match status" value="1"/>
</dbReference>
<evidence type="ECO:0000256" key="4">
    <source>
        <dbReference type="ARBA" id="ARBA00022801"/>
    </source>
</evidence>
<proteinExistence type="inferred from homology"/>
<dbReference type="GO" id="GO:0006508">
    <property type="term" value="P:proteolysis"/>
    <property type="evidence" value="ECO:0007669"/>
    <property type="project" value="UniProtKB-KW"/>
</dbReference>
<dbReference type="Proteomes" id="UP000215616">
    <property type="component" value="Unassembled WGS sequence"/>
</dbReference>
<dbReference type="InterPro" id="IPR021109">
    <property type="entry name" value="Peptidase_aspartic_dom_sf"/>
</dbReference>
<evidence type="ECO:0000259" key="5">
    <source>
        <dbReference type="PROSITE" id="PS50175"/>
    </source>
</evidence>
<reference evidence="6 7" key="1">
    <citation type="submission" date="2017-03" db="EMBL/GenBank/DDBJ databases">
        <title>Lifting the veil on microbial sulfur biogeochemistry in mining wastewaters.</title>
        <authorList>
            <person name="Kantor R.S."/>
            <person name="Colenbrander Nelson T."/>
            <person name="Marshall S."/>
            <person name="Bennett D."/>
            <person name="Apte S."/>
            <person name="Camacho D."/>
            <person name="Thomas B.C."/>
            <person name="Warren L.A."/>
            <person name="Banfield J.F."/>
        </authorList>
    </citation>
    <scope>NUCLEOTIDE SEQUENCE [LARGE SCALE GENOMIC DNA]</scope>
    <source>
        <strain evidence="6">32-67-7</strain>
    </source>
</reference>
<dbReference type="InterPro" id="IPR034122">
    <property type="entry name" value="Retropepsin-like_bacterial"/>
</dbReference>
<evidence type="ECO:0000256" key="1">
    <source>
        <dbReference type="ARBA" id="ARBA00009136"/>
    </source>
</evidence>
<dbReference type="AlphaFoldDB" id="A0A258D3T1"/>
<evidence type="ECO:0000313" key="7">
    <source>
        <dbReference type="Proteomes" id="UP000215616"/>
    </source>
</evidence>
<feature type="domain" description="Peptidase A2" evidence="5">
    <location>
        <begin position="59"/>
        <end position="131"/>
    </location>
</feature>
<dbReference type="SUPFAM" id="SSF50630">
    <property type="entry name" value="Acid proteases"/>
    <property type="match status" value="1"/>
</dbReference>
<keyword evidence="4" id="KW-0378">Hydrolase</keyword>
<evidence type="ECO:0000256" key="3">
    <source>
        <dbReference type="ARBA" id="ARBA00022750"/>
    </source>
</evidence>
<sequence length="302" mass="32707">MNEFGFSRRSLLGLTLGGVLAPAVGLAEQEGAPTPDALKYLDAARRLTVQAYVNGHGPLDFLVDTGANSSVITQELADQLGLPRGAASRLHSIAGTQSVATARVATLAVGKRVRRDMVVSVLPRELLRMDGVLGLEWLERASLLLDFKQRRMTVGEGLPVPDYKTVIVRSKLLRSGLTLIDAFMPLQRLVAFVDSGSTTTVGNLAMLRAASQNDALLGPMVATELRSVTGQVLAGRGAVLSRLTLGKMTLRNIPLVFGPIHTFDYWGFREQPAIVIGTDILQRFDSVSMDFKRNEVRFRVPG</sequence>
<evidence type="ECO:0000313" key="6">
    <source>
        <dbReference type="EMBL" id="OYX02461.1"/>
    </source>
</evidence>
<dbReference type="PROSITE" id="PS51318">
    <property type="entry name" value="TAT"/>
    <property type="match status" value="1"/>
</dbReference>
<dbReference type="Gene3D" id="2.40.70.10">
    <property type="entry name" value="Acid Proteases"/>
    <property type="match status" value="2"/>
</dbReference>
<dbReference type="PANTHER" id="PTHR12917:SF1">
    <property type="entry name" value="AT13091P"/>
    <property type="match status" value="1"/>
</dbReference>
<dbReference type="PROSITE" id="PS00141">
    <property type="entry name" value="ASP_PROTEASE"/>
    <property type="match status" value="1"/>
</dbReference>
<dbReference type="InterPro" id="IPR006311">
    <property type="entry name" value="TAT_signal"/>
</dbReference>
<keyword evidence="2" id="KW-0645">Protease</keyword>
<evidence type="ECO:0000256" key="2">
    <source>
        <dbReference type="ARBA" id="ARBA00022670"/>
    </source>
</evidence>
<gene>
    <name evidence="6" type="ORF">B7Z12_12045</name>
</gene>
<name>A0A258D3T1_CAUVI</name>
<dbReference type="PANTHER" id="PTHR12917">
    <property type="entry name" value="ASPARTYL PROTEASE DDI-RELATED"/>
    <property type="match status" value="1"/>
</dbReference>
<dbReference type="Pfam" id="PF13975">
    <property type="entry name" value="gag-asp_proteas"/>
    <property type="match status" value="1"/>
</dbReference>
<keyword evidence="3" id="KW-0064">Aspartyl protease</keyword>
<comment type="caution">
    <text evidence="6">The sequence shown here is derived from an EMBL/GenBank/DDBJ whole genome shotgun (WGS) entry which is preliminary data.</text>
</comment>
<dbReference type="GO" id="GO:0004190">
    <property type="term" value="F:aspartic-type endopeptidase activity"/>
    <property type="evidence" value="ECO:0007669"/>
    <property type="project" value="UniProtKB-KW"/>
</dbReference>
<dbReference type="InterPro" id="IPR001969">
    <property type="entry name" value="Aspartic_peptidase_AS"/>
</dbReference>
<dbReference type="EMBL" id="NCDQ01000187">
    <property type="protein sequence ID" value="OYX02461.1"/>
    <property type="molecule type" value="Genomic_DNA"/>
</dbReference>
<organism evidence="6 7">
    <name type="scientific">Caulobacter vibrioides</name>
    <name type="common">Caulobacter crescentus</name>
    <dbReference type="NCBI Taxonomy" id="155892"/>
    <lineage>
        <taxon>Bacteria</taxon>
        <taxon>Pseudomonadati</taxon>
        <taxon>Pseudomonadota</taxon>
        <taxon>Alphaproteobacteria</taxon>
        <taxon>Caulobacterales</taxon>
        <taxon>Caulobacteraceae</taxon>
        <taxon>Caulobacter</taxon>
    </lineage>
</organism>
<dbReference type="CDD" id="cd05483">
    <property type="entry name" value="retropepsin_like_bacteria"/>
    <property type="match status" value="1"/>
</dbReference>